<comment type="caution">
    <text evidence="7">The sequence shown here is derived from an EMBL/GenBank/DDBJ whole genome shotgun (WGS) entry which is preliminary data.</text>
</comment>
<comment type="similarity">
    <text evidence="5">Belongs to the PINc/VapC protein family.</text>
</comment>
<dbReference type="CDD" id="cd18683">
    <property type="entry name" value="PIN_VapC-like"/>
    <property type="match status" value="1"/>
</dbReference>
<feature type="binding site" evidence="5">
    <location>
        <position position="98"/>
    </location>
    <ligand>
        <name>Mg(2+)</name>
        <dbReference type="ChEBI" id="CHEBI:18420"/>
    </ligand>
</feature>
<keyword evidence="5" id="KW-0460">Magnesium</keyword>
<evidence type="ECO:0000256" key="5">
    <source>
        <dbReference type="HAMAP-Rule" id="MF_00265"/>
    </source>
</evidence>
<proteinExistence type="inferred from homology"/>
<dbReference type="Proteomes" id="UP000460751">
    <property type="component" value="Unassembled WGS sequence"/>
</dbReference>
<evidence type="ECO:0000256" key="4">
    <source>
        <dbReference type="ARBA" id="ARBA00022801"/>
    </source>
</evidence>
<dbReference type="InterPro" id="IPR029060">
    <property type="entry name" value="PIN-like_dom_sf"/>
</dbReference>
<dbReference type="PANTHER" id="PTHR39664">
    <property type="match status" value="1"/>
</dbReference>
<sequence length="129" mass="14289">MVAIDTNVLLRHLLNDDPEQTRRARACLGATAQVLITDVVLCETLWTLAGKRYRLSRDQLARVVLALLEEPGFGFEDEQVVWAAYCDFVDQTGFGLPDALIAHKARSMGAEPLYSFDRAALRIAGVETP</sequence>
<dbReference type="PANTHER" id="PTHR39664:SF2">
    <property type="entry name" value="NUCLEIC ACID-BINDING PROTEIN, CONTAINING PIN DOMAIN-RELATED"/>
    <property type="match status" value="1"/>
</dbReference>
<comment type="function">
    <text evidence="5">Toxic component of a toxin-antitoxin (TA) system. An RNase.</text>
</comment>
<evidence type="ECO:0000313" key="7">
    <source>
        <dbReference type="EMBL" id="MYL26291.1"/>
    </source>
</evidence>
<keyword evidence="5" id="KW-0800">Toxin</keyword>
<organism evidence="7 8">
    <name type="scientific">Vreelandella halophila</name>
    <dbReference type="NCBI Taxonomy" id="86177"/>
    <lineage>
        <taxon>Bacteria</taxon>
        <taxon>Pseudomonadati</taxon>
        <taxon>Pseudomonadota</taxon>
        <taxon>Gammaproteobacteria</taxon>
        <taxon>Oceanospirillales</taxon>
        <taxon>Halomonadaceae</taxon>
        <taxon>Vreelandella</taxon>
    </lineage>
</organism>
<evidence type="ECO:0000256" key="2">
    <source>
        <dbReference type="ARBA" id="ARBA00022722"/>
    </source>
</evidence>
<dbReference type="Gene3D" id="3.40.50.1010">
    <property type="entry name" value="5'-nuclease"/>
    <property type="match status" value="1"/>
</dbReference>
<feature type="domain" description="PIN" evidence="6">
    <location>
        <begin position="3"/>
        <end position="124"/>
    </location>
</feature>
<dbReference type="GO" id="GO:0016787">
    <property type="term" value="F:hydrolase activity"/>
    <property type="evidence" value="ECO:0007669"/>
    <property type="project" value="UniProtKB-KW"/>
</dbReference>
<keyword evidence="3 5" id="KW-0479">Metal-binding</keyword>
<evidence type="ECO:0000256" key="3">
    <source>
        <dbReference type="ARBA" id="ARBA00022723"/>
    </source>
</evidence>
<protein>
    <recommendedName>
        <fullName evidence="5">Ribonuclease VapC</fullName>
        <shortName evidence="5">RNase VapC</shortName>
        <ecNumber evidence="5">3.1.-.-</ecNumber>
    </recommendedName>
    <alternativeName>
        <fullName evidence="5">Toxin VapC</fullName>
    </alternativeName>
</protein>
<keyword evidence="1 5" id="KW-1277">Toxin-antitoxin system</keyword>
<dbReference type="GO" id="GO:0000287">
    <property type="term" value="F:magnesium ion binding"/>
    <property type="evidence" value="ECO:0007669"/>
    <property type="project" value="UniProtKB-UniRule"/>
</dbReference>
<dbReference type="EC" id="3.1.-.-" evidence="5"/>
<keyword evidence="8" id="KW-1185">Reference proteome</keyword>
<gene>
    <name evidence="5" type="primary">vapC</name>
    <name evidence="7" type="ORF">GLW01_05720</name>
</gene>
<keyword evidence="4 5" id="KW-0378">Hydrolase</keyword>
<evidence type="ECO:0000313" key="8">
    <source>
        <dbReference type="Proteomes" id="UP000460751"/>
    </source>
</evidence>
<dbReference type="Pfam" id="PF01850">
    <property type="entry name" value="PIN"/>
    <property type="match status" value="1"/>
</dbReference>
<keyword evidence="2 5" id="KW-0540">Nuclease</keyword>
<dbReference type="AlphaFoldDB" id="A0A9X5B472"/>
<dbReference type="GO" id="GO:0004540">
    <property type="term" value="F:RNA nuclease activity"/>
    <property type="evidence" value="ECO:0007669"/>
    <property type="project" value="InterPro"/>
</dbReference>
<comment type="cofactor">
    <cofactor evidence="5">
        <name>Mg(2+)</name>
        <dbReference type="ChEBI" id="CHEBI:18420"/>
    </cofactor>
</comment>
<name>A0A9X5B472_9GAMM</name>
<reference evidence="7 8" key="1">
    <citation type="submission" date="2019-11" db="EMBL/GenBank/DDBJ databases">
        <title>Genome sequences of 17 halophilic strains isolated from different environments.</title>
        <authorList>
            <person name="Furrow R.E."/>
        </authorList>
    </citation>
    <scope>NUCLEOTIDE SEQUENCE [LARGE SCALE GENOMIC DNA]</scope>
    <source>
        <strain evidence="7 8">22507_15_FS</strain>
    </source>
</reference>
<evidence type="ECO:0000256" key="1">
    <source>
        <dbReference type="ARBA" id="ARBA00022649"/>
    </source>
</evidence>
<dbReference type="InterPro" id="IPR002716">
    <property type="entry name" value="PIN_dom"/>
</dbReference>
<dbReference type="HAMAP" id="MF_00265">
    <property type="entry name" value="VapC_Nob1"/>
    <property type="match status" value="1"/>
</dbReference>
<dbReference type="OrthoDB" id="32974at2"/>
<feature type="binding site" evidence="5">
    <location>
        <position position="5"/>
    </location>
    <ligand>
        <name>Mg(2+)</name>
        <dbReference type="ChEBI" id="CHEBI:18420"/>
    </ligand>
</feature>
<dbReference type="GO" id="GO:0090729">
    <property type="term" value="F:toxin activity"/>
    <property type="evidence" value="ECO:0007669"/>
    <property type="project" value="UniProtKB-KW"/>
</dbReference>
<evidence type="ECO:0000259" key="6">
    <source>
        <dbReference type="Pfam" id="PF01850"/>
    </source>
</evidence>
<dbReference type="SUPFAM" id="SSF88723">
    <property type="entry name" value="PIN domain-like"/>
    <property type="match status" value="1"/>
</dbReference>
<accession>A0A9X5B472</accession>
<dbReference type="EMBL" id="WMEX01000003">
    <property type="protein sequence ID" value="MYL26291.1"/>
    <property type="molecule type" value="Genomic_DNA"/>
</dbReference>
<dbReference type="InterPro" id="IPR022907">
    <property type="entry name" value="VapC_family"/>
</dbReference>